<dbReference type="InterPro" id="IPR000073">
    <property type="entry name" value="AB_hydrolase_1"/>
</dbReference>
<protein>
    <recommendedName>
        <fullName evidence="2">AB hydrolase-1 domain-containing protein</fullName>
    </recommendedName>
</protein>
<dbReference type="PRINTS" id="PR00111">
    <property type="entry name" value="ABHYDROLASE"/>
</dbReference>
<keyword evidence="1" id="KW-0378">Hydrolase</keyword>
<organism evidence="3">
    <name type="scientific">hydrothermal vent metagenome</name>
    <dbReference type="NCBI Taxonomy" id="652676"/>
    <lineage>
        <taxon>unclassified sequences</taxon>
        <taxon>metagenomes</taxon>
        <taxon>ecological metagenomes</taxon>
    </lineage>
</organism>
<dbReference type="SUPFAM" id="SSF53474">
    <property type="entry name" value="alpha/beta-Hydrolases"/>
    <property type="match status" value="1"/>
</dbReference>
<dbReference type="InterPro" id="IPR029058">
    <property type="entry name" value="AB_hydrolase_fold"/>
</dbReference>
<proteinExistence type="predicted"/>
<accession>A0A3B0VXS8</accession>
<gene>
    <name evidence="3" type="ORF">MNBD_CHLOROFLEXI01-3890</name>
</gene>
<name>A0A3B0VXS8_9ZZZZ</name>
<dbReference type="InterPro" id="IPR050266">
    <property type="entry name" value="AB_hydrolase_sf"/>
</dbReference>
<dbReference type="GO" id="GO:0016787">
    <property type="term" value="F:hydrolase activity"/>
    <property type="evidence" value="ECO:0007669"/>
    <property type="project" value="UniProtKB-KW"/>
</dbReference>
<dbReference type="PANTHER" id="PTHR43798">
    <property type="entry name" value="MONOACYLGLYCEROL LIPASE"/>
    <property type="match status" value="1"/>
</dbReference>
<feature type="domain" description="AB hydrolase-1" evidence="2">
    <location>
        <begin position="25"/>
        <end position="243"/>
    </location>
</feature>
<dbReference type="Pfam" id="PF12697">
    <property type="entry name" value="Abhydrolase_6"/>
    <property type="match status" value="1"/>
</dbReference>
<dbReference type="EMBL" id="UOEU01001051">
    <property type="protein sequence ID" value="VAW43247.1"/>
    <property type="molecule type" value="Genomic_DNA"/>
</dbReference>
<evidence type="ECO:0000259" key="2">
    <source>
        <dbReference type="Pfam" id="PF12697"/>
    </source>
</evidence>
<dbReference type="GO" id="GO:0016020">
    <property type="term" value="C:membrane"/>
    <property type="evidence" value="ECO:0007669"/>
    <property type="project" value="TreeGrafter"/>
</dbReference>
<reference evidence="3" key="1">
    <citation type="submission" date="2018-06" db="EMBL/GenBank/DDBJ databases">
        <authorList>
            <person name="Zhirakovskaya E."/>
        </authorList>
    </citation>
    <scope>NUCLEOTIDE SEQUENCE</scope>
</reference>
<evidence type="ECO:0000313" key="3">
    <source>
        <dbReference type="EMBL" id="VAW43247.1"/>
    </source>
</evidence>
<evidence type="ECO:0000256" key="1">
    <source>
        <dbReference type="ARBA" id="ARBA00022801"/>
    </source>
</evidence>
<dbReference type="Gene3D" id="3.40.50.1820">
    <property type="entry name" value="alpha/beta hydrolase"/>
    <property type="match status" value="1"/>
</dbReference>
<dbReference type="AlphaFoldDB" id="A0A3B0VXS8"/>
<sequence>MPMINLPHTRLFYALQQPKDARYTLLLIHGAGGSHLVWPEQLRRLPKTAVYAIDLAGHGRSDPSSYNNIESYARDVLDFITKLGLQQVVVAGHSMGGAIAQMVGLMESPAIAGLILLGTGAKLRVSDTILETIQSDYAKAVNLLNQYYWGTEQNQALIKVSRQNMLECPSEVVLDDFLACNQFDVRSRLPELTVPTLVISGSADQMTPPKFGRFLADALPQATFALIENGGHMMALEFPALVATQITNFLETLV</sequence>
<dbReference type="PANTHER" id="PTHR43798:SF31">
    <property type="entry name" value="AB HYDROLASE SUPERFAMILY PROTEIN YCLE"/>
    <property type="match status" value="1"/>
</dbReference>